<feature type="domain" description="Orn/Lys/Arg decarboxylases family 1 pyridoxal-P attachment site" evidence="6">
    <location>
        <begin position="4"/>
        <end position="300"/>
    </location>
</feature>
<dbReference type="InterPro" id="IPR015421">
    <property type="entry name" value="PyrdxlP-dep_Trfase_major"/>
</dbReference>
<dbReference type="PANTHER" id="PTHR43277:SF4">
    <property type="entry name" value="ARGININE DECARBOXYLASE"/>
    <property type="match status" value="1"/>
</dbReference>
<evidence type="ECO:0000256" key="1">
    <source>
        <dbReference type="ARBA" id="ARBA00001933"/>
    </source>
</evidence>
<accession>A0A1M6JE46</accession>
<evidence type="ECO:0000256" key="3">
    <source>
        <dbReference type="ARBA" id="ARBA00022793"/>
    </source>
</evidence>
<keyword evidence="9" id="KW-1185">Reference proteome</keyword>
<dbReference type="Proteomes" id="UP000184301">
    <property type="component" value="Unassembled WGS sequence"/>
</dbReference>
<name>A0A1M6JE46_9FIRM</name>
<dbReference type="RefSeq" id="WP_073104827.1">
    <property type="nucleotide sequence ID" value="NZ_FQZY01000009.1"/>
</dbReference>
<evidence type="ECO:0000256" key="2">
    <source>
        <dbReference type="ARBA" id="ARBA00010671"/>
    </source>
</evidence>
<evidence type="ECO:0000259" key="6">
    <source>
        <dbReference type="Pfam" id="PF01276"/>
    </source>
</evidence>
<evidence type="ECO:0000259" key="7">
    <source>
        <dbReference type="Pfam" id="PF03711"/>
    </source>
</evidence>
<dbReference type="Pfam" id="PF03711">
    <property type="entry name" value="OKR_DC_1_C"/>
    <property type="match status" value="1"/>
</dbReference>
<dbReference type="InterPro" id="IPR000310">
    <property type="entry name" value="Orn/Lys/Arg_deCO2ase_major_dom"/>
</dbReference>
<sequence>MKSLYDKLVSYSESDYYGFHMPGDKRNMRMMDADLPYNIDITEIEGFDDLHHATGILKQAQIRAAKLYKAEKTCFLVNGSTGGILSAILGCTKKGDRILVARNCHKSVYHAIFLNELIPVYVYPTFYPEMELNGEIAVEKVEKMLAQYPDVKAVVITSPTYDGVISDVEGIAAAAHAAGVPLIVDEAHGAHLGFHPYFTDNANTKGADLVIHSLHKTLPALTQTALLHMNGSRIDKKRIRSYLDMLQTSSPSYVLMSSIDVCIELLEKRGDEVFAEYTKLLDAVRAELAQMKCLKLLETTHYDRSKIVISVKDTDYTSGRLYRELLDTYHLQMEMVAGSYILAITTIGDTEDGMRRFVTALKEIDQKIYDDEVLHNDEVLRNDKALYNDRLGNDQAGKCSTVGTQQTTEQPRAAEKPSHYAIPKTEVVHSSAVMAKMVNEAVVNARKGTDVKTFPWNQCVGHISTEYAYLYPPGSPLLVPGERISQEVVDMLECYREQKFRIEGLETENSVEVWINE</sequence>
<dbReference type="GO" id="GO:0016831">
    <property type="term" value="F:carboxy-lyase activity"/>
    <property type="evidence" value="ECO:0007669"/>
    <property type="project" value="UniProtKB-KW"/>
</dbReference>
<dbReference type="InterPro" id="IPR015424">
    <property type="entry name" value="PyrdxlP-dep_Trfase"/>
</dbReference>
<dbReference type="EMBL" id="FQZY01000009">
    <property type="protein sequence ID" value="SHJ44935.1"/>
    <property type="molecule type" value="Genomic_DNA"/>
</dbReference>
<protein>
    <submittedName>
        <fullName evidence="8">Arginine/lysine/ornithine decarboxylase</fullName>
    </submittedName>
</protein>
<dbReference type="InterPro" id="IPR008286">
    <property type="entry name" value="Prn/Lys/Arg_de-COase_C"/>
</dbReference>
<keyword evidence="4" id="KW-0663">Pyridoxal phosphate</keyword>
<dbReference type="InterPro" id="IPR052357">
    <property type="entry name" value="Orn_Lys_Arg_decarboxylase-I"/>
</dbReference>
<dbReference type="Gene3D" id="3.40.640.10">
    <property type="entry name" value="Type I PLP-dependent aspartate aminotransferase-like (Major domain)"/>
    <property type="match status" value="1"/>
</dbReference>
<dbReference type="Gene3D" id="3.90.100.10">
    <property type="entry name" value="Orn/Lys/Arg decarboxylase, C-terminal domain"/>
    <property type="match status" value="1"/>
</dbReference>
<dbReference type="STRING" id="1121950.SAMN02745243_00606"/>
<evidence type="ECO:0000313" key="8">
    <source>
        <dbReference type="EMBL" id="SHJ44935.1"/>
    </source>
</evidence>
<evidence type="ECO:0000256" key="4">
    <source>
        <dbReference type="ARBA" id="ARBA00022898"/>
    </source>
</evidence>
<keyword evidence="3" id="KW-0210">Decarboxylase</keyword>
<dbReference type="AlphaFoldDB" id="A0A1M6JE46"/>
<feature type="domain" description="Orn/Lys/Arg decarboxylase C-terminal" evidence="7">
    <location>
        <begin position="432"/>
        <end position="508"/>
    </location>
</feature>
<gene>
    <name evidence="8" type="ORF">SAMN02745243_00606</name>
</gene>
<dbReference type="OrthoDB" id="9815233at2"/>
<organism evidence="8 9">
    <name type="scientific">Hespellia stercorisuis DSM 15480</name>
    <dbReference type="NCBI Taxonomy" id="1121950"/>
    <lineage>
        <taxon>Bacteria</taxon>
        <taxon>Bacillati</taxon>
        <taxon>Bacillota</taxon>
        <taxon>Clostridia</taxon>
        <taxon>Lachnospirales</taxon>
        <taxon>Lachnospiraceae</taxon>
        <taxon>Hespellia</taxon>
    </lineage>
</organism>
<dbReference type="Pfam" id="PF01276">
    <property type="entry name" value="OKR_DC_1"/>
    <property type="match status" value="1"/>
</dbReference>
<evidence type="ECO:0000256" key="5">
    <source>
        <dbReference type="ARBA" id="ARBA00023239"/>
    </source>
</evidence>
<dbReference type="PANTHER" id="PTHR43277">
    <property type="entry name" value="ARGININE DECARBOXYLASE"/>
    <property type="match status" value="1"/>
</dbReference>
<reference evidence="8 9" key="1">
    <citation type="submission" date="2016-11" db="EMBL/GenBank/DDBJ databases">
        <authorList>
            <person name="Jaros S."/>
            <person name="Januszkiewicz K."/>
            <person name="Wedrychowicz H."/>
        </authorList>
    </citation>
    <scope>NUCLEOTIDE SEQUENCE [LARGE SCALE GENOMIC DNA]</scope>
    <source>
        <strain evidence="8 9">DSM 15480</strain>
    </source>
</reference>
<evidence type="ECO:0000313" key="9">
    <source>
        <dbReference type="Proteomes" id="UP000184301"/>
    </source>
</evidence>
<dbReference type="SUPFAM" id="SSF53383">
    <property type="entry name" value="PLP-dependent transferases"/>
    <property type="match status" value="1"/>
</dbReference>
<proteinExistence type="inferred from homology"/>
<comment type="similarity">
    <text evidence="2">Belongs to the Orn/Lys/Arg decarboxylase class-I family.</text>
</comment>
<keyword evidence="5" id="KW-0456">Lyase</keyword>
<comment type="cofactor">
    <cofactor evidence="1">
        <name>pyridoxal 5'-phosphate</name>
        <dbReference type="ChEBI" id="CHEBI:597326"/>
    </cofactor>
</comment>